<name>A0A7M7PIL4_STRPU</name>
<dbReference type="SUPFAM" id="SSF52833">
    <property type="entry name" value="Thioredoxin-like"/>
    <property type="match status" value="1"/>
</dbReference>
<dbReference type="PANTHER" id="PTHR12232:SF15">
    <property type="entry name" value="SH3 DOMAIN-BINDING GLUTAMIC ACID-RICH PROTEIN HOMOLOG"/>
    <property type="match status" value="1"/>
</dbReference>
<dbReference type="Gene3D" id="3.40.30.10">
    <property type="entry name" value="Glutaredoxin"/>
    <property type="match status" value="1"/>
</dbReference>
<dbReference type="Pfam" id="PF04908">
    <property type="entry name" value="SH3BGR"/>
    <property type="match status" value="1"/>
</dbReference>
<dbReference type="Proteomes" id="UP000007110">
    <property type="component" value="Unassembled WGS sequence"/>
</dbReference>
<dbReference type="GO" id="GO:0005737">
    <property type="term" value="C:cytoplasm"/>
    <property type="evidence" value="ECO:0000318"/>
    <property type="project" value="GO_Central"/>
</dbReference>
<dbReference type="PANTHER" id="PTHR12232">
    <property type="entry name" value="SH3 DOMAIN-BINDING GLUTAMIC ACID-RICH-LIKE PROTEIN"/>
    <property type="match status" value="1"/>
</dbReference>
<dbReference type="OMA" id="DEYCGDF"/>
<evidence type="ECO:0000256" key="1">
    <source>
        <dbReference type="ARBA" id="ARBA00007764"/>
    </source>
</evidence>
<dbReference type="OrthoDB" id="9932926at2759"/>
<dbReference type="InterPro" id="IPR036249">
    <property type="entry name" value="Thioredoxin-like_sf"/>
</dbReference>
<dbReference type="KEGG" id="spu:115928149"/>
<proteinExistence type="inferred from homology"/>
<evidence type="ECO:0000313" key="2">
    <source>
        <dbReference type="EnsemblMetazoa" id="XP_030850848"/>
    </source>
</evidence>
<dbReference type="EnsemblMetazoa" id="XM_030994988">
    <property type="protein sequence ID" value="XP_030850848"/>
    <property type="gene ID" value="LOC115928149"/>
</dbReference>
<protein>
    <recommendedName>
        <fullName evidence="4">SH3 domain-binding glutamic acid-rich-like protein 3</fullName>
    </recommendedName>
</protein>
<dbReference type="GeneID" id="115928149"/>
<evidence type="ECO:0000313" key="3">
    <source>
        <dbReference type="Proteomes" id="UP000007110"/>
    </source>
</evidence>
<accession>A0A7M7PIL4</accession>
<dbReference type="FunCoup" id="A0A7M7PIL4">
    <property type="interactions" value="1509"/>
</dbReference>
<organism evidence="2 3">
    <name type="scientific">Strongylocentrotus purpuratus</name>
    <name type="common">Purple sea urchin</name>
    <dbReference type="NCBI Taxonomy" id="7668"/>
    <lineage>
        <taxon>Eukaryota</taxon>
        <taxon>Metazoa</taxon>
        <taxon>Echinodermata</taxon>
        <taxon>Eleutherozoa</taxon>
        <taxon>Echinozoa</taxon>
        <taxon>Echinoidea</taxon>
        <taxon>Euechinoidea</taxon>
        <taxon>Echinacea</taxon>
        <taxon>Camarodonta</taxon>
        <taxon>Echinidea</taxon>
        <taxon>Strongylocentrotidae</taxon>
        <taxon>Strongylocentrotus</taxon>
    </lineage>
</organism>
<reference evidence="3" key="1">
    <citation type="submission" date="2015-02" db="EMBL/GenBank/DDBJ databases">
        <title>Genome sequencing for Strongylocentrotus purpuratus.</title>
        <authorList>
            <person name="Murali S."/>
            <person name="Liu Y."/>
            <person name="Vee V."/>
            <person name="English A."/>
            <person name="Wang M."/>
            <person name="Skinner E."/>
            <person name="Han Y."/>
            <person name="Muzny D.M."/>
            <person name="Worley K.C."/>
            <person name="Gibbs R.A."/>
        </authorList>
    </citation>
    <scope>NUCLEOTIDE SEQUENCE</scope>
</reference>
<dbReference type="AlphaFoldDB" id="A0A7M7PIL4"/>
<dbReference type="InterPro" id="IPR006993">
    <property type="entry name" value="Glut_rich_SH3-bd"/>
</dbReference>
<keyword evidence="3" id="KW-1185">Reference proteome</keyword>
<dbReference type="RefSeq" id="XP_030850848.1">
    <property type="nucleotide sequence ID" value="XM_030994988.1"/>
</dbReference>
<evidence type="ECO:0008006" key="4">
    <source>
        <dbReference type="Google" id="ProtNLM"/>
    </source>
</evidence>
<dbReference type="InterPro" id="IPR051033">
    <property type="entry name" value="SH3BGR"/>
</dbReference>
<dbReference type="InParanoid" id="A0A7M7PIL4"/>
<sequence length="93" mass="10462">MSAIVLYITSVNPSQETKKNHQKIKMILDRKKIKCEDIDIAQSTDAKQKMRDIVGDPKALPPQICNGETYCGDYAAFDNAVEAEDIESFLKLK</sequence>
<reference evidence="2" key="2">
    <citation type="submission" date="2021-01" db="UniProtKB">
        <authorList>
            <consortium name="EnsemblMetazoa"/>
        </authorList>
    </citation>
    <scope>IDENTIFICATION</scope>
</reference>
<comment type="similarity">
    <text evidence="1">Belongs to the SH3BGR family.</text>
</comment>